<protein>
    <submittedName>
        <fullName evidence="6">Uncharacterized protein</fullName>
    </submittedName>
</protein>
<comment type="subcellular location">
    <subcellularLocation>
        <location evidence="1">Membrane</location>
        <topology evidence="1">Single-pass type II membrane protein</topology>
    </subcellularLocation>
</comment>
<keyword evidence="3" id="KW-0808">Transferase</keyword>
<evidence type="ECO:0000256" key="4">
    <source>
        <dbReference type="ARBA" id="ARBA00023136"/>
    </source>
</evidence>
<dbReference type="AlphaFoldDB" id="A0A7S0UMV5"/>
<keyword evidence="2" id="KW-0328">Glycosyltransferase</keyword>
<dbReference type="Pfam" id="PF02485">
    <property type="entry name" value="Branch"/>
    <property type="match status" value="1"/>
</dbReference>
<dbReference type="GO" id="GO:0016757">
    <property type="term" value="F:glycosyltransferase activity"/>
    <property type="evidence" value="ECO:0007669"/>
    <property type="project" value="UniProtKB-KW"/>
</dbReference>
<evidence type="ECO:0000313" key="6">
    <source>
        <dbReference type="EMBL" id="CAD8766959.1"/>
    </source>
</evidence>
<accession>A0A7S0UMV5</accession>
<keyword evidence="5" id="KW-0325">Glycoprotein</keyword>
<sequence>MRGVFFYVEAVDYSTSLHTYPFLTLSNHSRINTSNKSLHFNNHIFLFPHIPFPSHISLRWFPLELHRSLPQTIWLQLMWETKSRINSCSQSPWEADLYRWNDAARSEWVNASTFRKSSQWIVLKRSHARLVVQDRHVRVVFKRVCTTHRKCKQQRKI</sequence>
<keyword evidence="4" id="KW-0472">Membrane</keyword>
<evidence type="ECO:0000256" key="1">
    <source>
        <dbReference type="ARBA" id="ARBA00004606"/>
    </source>
</evidence>
<organism evidence="6">
    <name type="scientific">Polytomella parva</name>
    <dbReference type="NCBI Taxonomy" id="51329"/>
    <lineage>
        <taxon>Eukaryota</taxon>
        <taxon>Viridiplantae</taxon>
        <taxon>Chlorophyta</taxon>
        <taxon>core chlorophytes</taxon>
        <taxon>Chlorophyceae</taxon>
        <taxon>CS clade</taxon>
        <taxon>Chlamydomonadales</taxon>
        <taxon>Chlamydomonadaceae</taxon>
        <taxon>Polytomella</taxon>
    </lineage>
</organism>
<gene>
    <name evidence="6" type="ORF">PPAR00522_LOCUS3351</name>
</gene>
<dbReference type="InterPro" id="IPR003406">
    <property type="entry name" value="Glyco_trans_14"/>
</dbReference>
<reference evidence="6" key="1">
    <citation type="submission" date="2021-01" db="EMBL/GenBank/DDBJ databases">
        <authorList>
            <person name="Corre E."/>
            <person name="Pelletier E."/>
            <person name="Niang G."/>
            <person name="Scheremetjew M."/>
            <person name="Finn R."/>
            <person name="Kale V."/>
            <person name="Holt S."/>
            <person name="Cochrane G."/>
            <person name="Meng A."/>
            <person name="Brown T."/>
            <person name="Cohen L."/>
        </authorList>
    </citation>
    <scope>NUCLEOTIDE SEQUENCE</scope>
    <source>
        <strain evidence="6">SAG 63-3</strain>
    </source>
</reference>
<evidence type="ECO:0000256" key="5">
    <source>
        <dbReference type="ARBA" id="ARBA00023180"/>
    </source>
</evidence>
<dbReference type="EMBL" id="HBFM01005660">
    <property type="protein sequence ID" value="CAD8766959.1"/>
    <property type="molecule type" value="Transcribed_RNA"/>
</dbReference>
<name>A0A7S0UMV5_9CHLO</name>
<dbReference type="GO" id="GO:0016020">
    <property type="term" value="C:membrane"/>
    <property type="evidence" value="ECO:0007669"/>
    <property type="project" value="UniProtKB-SubCell"/>
</dbReference>
<proteinExistence type="predicted"/>
<evidence type="ECO:0000256" key="3">
    <source>
        <dbReference type="ARBA" id="ARBA00022679"/>
    </source>
</evidence>
<evidence type="ECO:0000256" key="2">
    <source>
        <dbReference type="ARBA" id="ARBA00022676"/>
    </source>
</evidence>